<dbReference type="GO" id="GO:0008703">
    <property type="term" value="F:5-amino-6-(5-phosphoribosylamino)uracil reductase activity"/>
    <property type="evidence" value="ECO:0007669"/>
    <property type="project" value="InterPro"/>
</dbReference>
<gene>
    <name evidence="2" type="ORF">EJN90_08525</name>
</gene>
<proteinExistence type="predicted"/>
<feature type="domain" description="Bacterial bifunctional deaminase-reductase C-terminal" evidence="1">
    <location>
        <begin position="96"/>
        <end position="161"/>
    </location>
</feature>
<keyword evidence="3" id="KW-1185">Reference proteome</keyword>
<dbReference type="InterPro" id="IPR024072">
    <property type="entry name" value="DHFR-like_dom_sf"/>
</dbReference>
<reference evidence="3" key="1">
    <citation type="submission" date="2018-12" db="EMBL/GenBank/DDBJ databases">
        <title>Complete genome sequencing of Jeotgalibaca sp. H21T32.</title>
        <authorList>
            <person name="Bae J.-W."/>
            <person name="Lee S.-Y."/>
        </authorList>
    </citation>
    <scope>NUCLEOTIDE SEQUENCE [LARGE SCALE GENOMIC DNA]</scope>
    <source>
        <strain evidence="3">H21T32</strain>
    </source>
</reference>
<dbReference type="SUPFAM" id="SSF53597">
    <property type="entry name" value="Dihydrofolate reductase-like"/>
    <property type="match status" value="1"/>
</dbReference>
<dbReference type="AlphaFoldDB" id="A0A3Q9BMF4"/>
<dbReference type="PANTHER" id="PTHR38011:SF11">
    <property type="entry name" value="2,5-DIAMINO-6-RIBOSYLAMINO-4(3H)-PYRIMIDINONE 5'-PHOSPHATE REDUCTASE"/>
    <property type="match status" value="1"/>
</dbReference>
<dbReference type="Gene3D" id="3.40.430.10">
    <property type="entry name" value="Dihydrofolate Reductase, subunit A"/>
    <property type="match status" value="1"/>
</dbReference>
<name>A0A3Q9BMF4_9LACT</name>
<sequence>MAIFFYGCVSIDGYLADKNHKLDWLHQSGSVEETDYEHFYQSMDTTIMGKRTFDEIKDMENVEDFYPTTKNYVFTHAPDLAVKGFISVSGDVVDFIKQIDSGKNIWIVDGNTILAPLLDHDMVDSMFIQIAPVLLGEGIPLFSQSEQLKRFYLKEVKQYGQFAELVYSKVSSS</sequence>
<dbReference type="RefSeq" id="WP_126110313.1">
    <property type="nucleotide sequence ID" value="NZ_CP034465.1"/>
</dbReference>
<dbReference type="Proteomes" id="UP000273326">
    <property type="component" value="Chromosome"/>
</dbReference>
<dbReference type="KEGG" id="jeh:EJN90_08525"/>
<dbReference type="InterPro" id="IPR050765">
    <property type="entry name" value="Riboflavin_Biosynth_HTPR"/>
</dbReference>
<evidence type="ECO:0000313" key="3">
    <source>
        <dbReference type="Proteomes" id="UP000273326"/>
    </source>
</evidence>
<dbReference type="GO" id="GO:0009231">
    <property type="term" value="P:riboflavin biosynthetic process"/>
    <property type="evidence" value="ECO:0007669"/>
    <property type="project" value="InterPro"/>
</dbReference>
<dbReference type="InterPro" id="IPR002734">
    <property type="entry name" value="RibDG_C"/>
</dbReference>
<dbReference type="OrthoDB" id="195113at2"/>
<dbReference type="EMBL" id="CP034465">
    <property type="protein sequence ID" value="AZP04673.1"/>
    <property type="molecule type" value="Genomic_DNA"/>
</dbReference>
<organism evidence="2 3">
    <name type="scientific">Jeotgalibaca ciconiae</name>
    <dbReference type="NCBI Taxonomy" id="2496265"/>
    <lineage>
        <taxon>Bacteria</taxon>
        <taxon>Bacillati</taxon>
        <taxon>Bacillota</taxon>
        <taxon>Bacilli</taxon>
        <taxon>Lactobacillales</taxon>
        <taxon>Carnobacteriaceae</taxon>
        <taxon>Jeotgalibaca</taxon>
    </lineage>
</organism>
<protein>
    <submittedName>
        <fullName evidence="2">Dihydrofolate reductase</fullName>
    </submittedName>
</protein>
<accession>A0A3Q9BMF4</accession>
<evidence type="ECO:0000313" key="2">
    <source>
        <dbReference type="EMBL" id="AZP04673.1"/>
    </source>
</evidence>
<dbReference type="Pfam" id="PF01872">
    <property type="entry name" value="RibD_C"/>
    <property type="match status" value="1"/>
</dbReference>
<evidence type="ECO:0000259" key="1">
    <source>
        <dbReference type="Pfam" id="PF01872"/>
    </source>
</evidence>
<dbReference type="PANTHER" id="PTHR38011">
    <property type="entry name" value="DIHYDROFOLATE REDUCTASE FAMILY PROTEIN (AFU_ORTHOLOGUE AFUA_8G06820)"/>
    <property type="match status" value="1"/>
</dbReference>